<reference evidence="1" key="2">
    <citation type="submission" date="2025-09" db="UniProtKB">
        <authorList>
            <consortium name="EnsemblPlants"/>
        </authorList>
    </citation>
    <scope>IDENTIFICATION</scope>
</reference>
<proteinExistence type="predicted"/>
<accession>A0ACD5ZQQ1</accession>
<name>A0ACD5ZQQ1_AVESA</name>
<protein>
    <submittedName>
        <fullName evidence="1">Uncharacterized protein</fullName>
    </submittedName>
</protein>
<organism evidence="1 2">
    <name type="scientific">Avena sativa</name>
    <name type="common">Oat</name>
    <dbReference type="NCBI Taxonomy" id="4498"/>
    <lineage>
        <taxon>Eukaryota</taxon>
        <taxon>Viridiplantae</taxon>
        <taxon>Streptophyta</taxon>
        <taxon>Embryophyta</taxon>
        <taxon>Tracheophyta</taxon>
        <taxon>Spermatophyta</taxon>
        <taxon>Magnoliopsida</taxon>
        <taxon>Liliopsida</taxon>
        <taxon>Poales</taxon>
        <taxon>Poaceae</taxon>
        <taxon>BOP clade</taxon>
        <taxon>Pooideae</taxon>
        <taxon>Poodae</taxon>
        <taxon>Poeae</taxon>
        <taxon>Poeae Chloroplast Group 1 (Aveneae type)</taxon>
        <taxon>Aveninae</taxon>
        <taxon>Avena</taxon>
    </lineage>
</organism>
<sequence length="456" mass="50392">MPGGDSSSTSMAAEALAQAESELSAGRLRAAQRHARRAARFDPDSPTASLLVTATSVLLANADCPRATLLLSEDPDSSPDHDPPAIRRQYKSLCRSLRHDAGVAPSPIVSAAVEKALRRVATAYAALKEELVAPAPPPTFWTACAGCRLLHEFDRQYVGYRLTCPSCRRTFLASEVPPPPPPPKKIRTQKPELTLAEMQLQLVKRRGSKDHKADQSSSSDDDEELEDVKEEEPDRDHSGQMAVVDSDFYNFDADRTERCFKRGQVWALYGDEDGMPRHYALVETASPGREFRAQIRWLELQPGGQEGKPCGEFKVGRVDTVDSVNVFSHLVACERMAREAYRVYPRKGSVWAFHGGEDADTGTLKYDFVVFLSGYSDLYGVSYGYLQKVEGFRSIFTRHDVGSHAVQYLQKGDVGMLSHQIPARKVSKGLDSGLPPGDCWELDPASLPPELLRLEQ</sequence>
<keyword evidence="2" id="KW-1185">Reference proteome</keyword>
<dbReference type="Proteomes" id="UP001732700">
    <property type="component" value="Chromosome 7A"/>
</dbReference>
<evidence type="ECO:0000313" key="2">
    <source>
        <dbReference type="Proteomes" id="UP001732700"/>
    </source>
</evidence>
<reference evidence="1" key="1">
    <citation type="submission" date="2021-05" db="EMBL/GenBank/DDBJ databases">
        <authorList>
            <person name="Scholz U."/>
            <person name="Mascher M."/>
            <person name="Fiebig A."/>
        </authorList>
    </citation>
    <scope>NUCLEOTIDE SEQUENCE [LARGE SCALE GENOMIC DNA]</scope>
</reference>
<dbReference type="EnsemblPlants" id="AVESA.00010b.r2.7AG1198880.1">
    <property type="protein sequence ID" value="AVESA.00010b.r2.7AG1198880.1.CDS.1"/>
    <property type="gene ID" value="AVESA.00010b.r2.7AG1198880"/>
</dbReference>
<evidence type="ECO:0000313" key="1">
    <source>
        <dbReference type="EnsemblPlants" id="AVESA.00010b.r2.7AG1198880.1.CDS.1"/>
    </source>
</evidence>